<keyword evidence="2" id="KW-0812">Transmembrane</keyword>
<feature type="transmembrane region" description="Helical" evidence="2">
    <location>
        <begin position="110"/>
        <end position="132"/>
    </location>
</feature>
<dbReference type="RefSeq" id="WP_189331603.1">
    <property type="nucleotide sequence ID" value="NZ_AP023356.1"/>
</dbReference>
<name>A0ABM7M598_9ACTN</name>
<sequence>MTLSGRCRAAGLAVGAGLGFAVSRSWLFDYAPVILALAVVIGMLAGEAVTPRPAREPGGASLRVRRIGDYLAWPDLVLIGLLGAGVAGFTELRTPPRPGHEVDYFGTAEPVTLISTFVTLGLLAALTAVLVWRIVRSPRRGDDEAWRQALVQRVVHGCGAVFAIVFTALAFWYADHELDWRGGGGSPVWGYGLSLLAGAGLVLVAHFAGTLVRPSTPPELAKKGEEGQEGAESPQGAGGAREGTSAR</sequence>
<dbReference type="Proteomes" id="UP000676967">
    <property type="component" value="Chromosome"/>
</dbReference>
<protein>
    <submittedName>
        <fullName evidence="3">Uncharacterized protein</fullName>
    </submittedName>
</protein>
<feature type="transmembrane region" description="Helical" evidence="2">
    <location>
        <begin position="189"/>
        <end position="212"/>
    </location>
</feature>
<evidence type="ECO:0000256" key="1">
    <source>
        <dbReference type="SAM" id="MobiDB-lite"/>
    </source>
</evidence>
<feature type="transmembrane region" description="Helical" evidence="2">
    <location>
        <begin position="70"/>
        <end position="90"/>
    </location>
</feature>
<evidence type="ECO:0000313" key="4">
    <source>
        <dbReference type="Proteomes" id="UP000676967"/>
    </source>
</evidence>
<keyword evidence="2" id="KW-1133">Transmembrane helix</keyword>
<feature type="region of interest" description="Disordered" evidence="1">
    <location>
        <begin position="214"/>
        <end position="247"/>
    </location>
</feature>
<reference evidence="3 4" key="1">
    <citation type="submission" date="2020-08" db="EMBL/GenBank/DDBJ databases">
        <title>Whole genome shotgun sequence of Actinoplanes ianthinogenes NBRC 13996.</title>
        <authorList>
            <person name="Komaki H."/>
            <person name="Tamura T."/>
        </authorList>
    </citation>
    <scope>NUCLEOTIDE SEQUENCE [LARGE SCALE GENOMIC DNA]</scope>
    <source>
        <strain evidence="3 4">NBRC 13996</strain>
    </source>
</reference>
<dbReference type="EMBL" id="AP023356">
    <property type="protein sequence ID" value="BCJ46830.1"/>
    <property type="molecule type" value="Genomic_DNA"/>
</dbReference>
<keyword evidence="2" id="KW-0472">Membrane</keyword>
<gene>
    <name evidence="3" type="ORF">Aiant_74870</name>
</gene>
<proteinExistence type="predicted"/>
<accession>A0ABM7M598</accession>
<feature type="transmembrane region" description="Helical" evidence="2">
    <location>
        <begin position="31"/>
        <end position="49"/>
    </location>
</feature>
<feature type="transmembrane region" description="Helical" evidence="2">
    <location>
        <begin position="153"/>
        <end position="174"/>
    </location>
</feature>
<keyword evidence="4" id="KW-1185">Reference proteome</keyword>
<evidence type="ECO:0000313" key="3">
    <source>
        <dbReference type="EMBL" id="BCJ46830.1"/>
    </source>
</evidence>
<organism evidence="3 4">
    <name type="scientific">Actinoplanes ianthinogenes</name>
    <dbReference type="NCBI Taxonomy" id="122358"/>
    <lineage>
        <taxon>Bacteria</taxon>
        <taxon>Bacillati</taxon>
        <taxon>Actinomycetota</taxon>
        <taxon>Actinomycetes</taxon>
        <taxon>Micromonosporales</taxon>
        <taxon>Micromonosporaceae</taxon>
        <taxon>Actinoplanes</taxon>
    </lineage>
</organism>
<evidence type="ECO:0000256" key="2">
    <source>
        <dbReference type="SAM" id="Phobius"/>
    </source>
</evidence>